<dbReference type="Proteomes" id="UP000190037">
    <property type="component" value="Unassembled WGS sequence"/>
</dbReference>
<dbReference type="PANTHER" id="PTHR12677">
    <property type="entry name" value="GOLGI APPARATUS MEMBRANE PROTEIN TVP38-RELATED"/>
    <property type="match status" value="1"/>
</dbReference>
<name>A0A1T3NUF4_9ACTN</name>
<evidence type="ECO:0000256" key="7">
    <source>
        <dbReference type="RuleBase" id="RU366058"/>
    </source>
</evidence>
<keyword evidence="3 7" id="KW-1003">Cell membrane</keyword>
<comment type="caution">
    <text evidence="7">Lacks conserved residue(s) required for the propagation of feature annotation.</text>
</comment>
<evidence type="ECO:0000256" key="3">
    <source>
        <dbReference type="ARBA" id="ARBA00022475"/>
    </source>
</evidence>
<organism evidence="10 11">
    <name type="scientific">Embleya scabrispora</name>
    <dbReference type="NCBI Taxonomy" id="159449"/>
    <lineage>
        <taxon>Bacteria</taxon>
        <taxon>Bacillati</taxon>
        <taxon>Actinomycetota</taxon>
        <taxon>Actinomycetes</taxon>
        <taxon>Kitasatosporales</taxon>
        <taxon>Streptomycetaceae</taxon>
        <taxon>Embleya</taxon>
    </lineage>
</organism>
<accession>A0A1T3NUF4</accession>
<keyword evidence="5 7" id="KW-1133">Transmembrane helix</keyword>
<evidence type="ECO:0000259" key="9">
    <source>
        <dbReference type="Pfam" id="PF09335"/>
    </source>
</evidence>
<feature type="transmembrane region" description="Helical" evidence="7">
    <location>
        <begin position="243"/>
        <end position="265"/>
    </location>
</feature>
<comment type="caution">
    <text evidence="10">The sequence shown here is derived from an EMBL/GenBank/DDBJ whole genome shotgun (WGS) entry which is preliminary data.</text>
</comment>
<evidence type="ECO:0000313" key="11">
    <source>
        <dbReference type="Proteomes" id="UP000190037"/>
    </source>
</evidence>
<dbReference type="Pfam" id="PF09335">
    <property type="entry name" value="VTT_dom"/>
    <property type="match status" value="1"/>
</dbReference>
<reference evidence="10 11" key="1">
    <citation type="submission" date="2017-03" db="EMBL/GenBank/DDBJ databases">
        <title>Draft genome sequence of Streptomyces scabrisporus NF3, endophyte isolated from Amphipterygium adstringens.</title>
        <authorList>
            <person name="Vazquez M."/>
            <person name="Ceapa C.D."/>
            <person name="Rodriguez Luna D."/>
            <person name="Sanchez Esquivel S."/>
        </authorList>
    </citation>
    <scope>NUCLEOTIDE SEQUENCE [LARGE SCALE GENOMIC DNA]</scope>
    <source>
        <strain evidence="10 11">NF3</strain>
    </source>
</reference>
<dbReference type="GO" id="GO:0005886">
    <property type="term" value="C:plasma membrane"/>
    <property type="evidence" value="ECO:0007669"/>
    <property type="project" value="UniProtKB-SubCell"/>
</dbReference>
<dbReference type="AlphaFoldDB" id="A0A1T3NUF4"/>
<dbReference type="EMBL" id="MWQN01000001">
    <property type="protein sequence ID" value="OPC80489.1"/>
    <property type="molecule type" value="Genomic_DNA"/>
</dbReference>
<comment type="similarity">
    <text evidence="2 7">Belongs to the TVP38/TMEM64 family.</text>
</comment>
<dbReference type="STRING" id="159449.B4N89_05565"/>
<protein>
    <recommendedName>
        <fullName evidence="7">TVP38/TMEM64 family membrane protein</fullName>
    </recommendedName>
</protein>
<keyword evidence="6 7" id="KW-0472">Membrane</keyword>
<gene>
    <name evidence="10" type="ORF">B4N89_05565</name>
</gene>
<proteinExistence type="inferred from homology"/>
<dbReference type="InterPro" id="IPR032816">
    <property type="entry name" value="VTT_dom"/>
</dbReference>
<evidence type="ECO:0000313" key="10">
    <source>
        <dbReference type="EMBL" id="OPC80489.1"/>
    </source>
</evidence>
<comment type="subcellular location">
    <subcellularLocation>
        <location evidence="1 7">Cell membrane</location>
        <topology evidence="1 7">Multi-pass membrane protein</topology>
    </subcellularLocation>
</comment>
<evidence type="ECO:0000256" key="8">
    <source>
        <dbReference type="SAM" id="MobiDB-lite"/>
    </source>
</evidence>
<evidence type="ECO:0000256" key="4">
    <source>
        <dbReference type="ARBA" id="ARBA00022692"/>
    </source>
</evidence>
<feature type="region of interest" description="Disordered" evidence="8">
    <location>
        <begin position="1"/>
        <end position="50"/>
    </location>
</feature>
<sequence length="285" mass="29120">MAADSSALRGSPGGHRRSVQWAECAPGGIGAPRRSRGDAQWSPDPPGSGAFGAAGAGGAAALRRIHTMGTRGGRRLDTVRGLLDSLRDFLDHGAWTQWPLPASVAVFVLVCAVGVTALVPKSLFAPVAGALFGAIGGTVVTLVGATLGALISLYLGRRLGRERIGGWLHKREALAVLDRRLSRNGLVPITVLRMIPVLPSSVVSYGAAATRISTSHFTIGTALGMLPMTLVQCAAGASVRHGLSTPVVVSVFVGCVMLALGMVAVRRRGGEPSATAAPPASDGAE</sequence>
<keyword evidence="4 7" id="KW-0812">Transmembrane</keyword>
<keyword evidence="11" id="KW-1185">Reference proteome</keyword>
<dbReference type="PANTHER" id="PTHR12677:SF59">
    <property type="entry name" value="GOLGI APPARATUS MEMBRANE PROTEIN TVP38-RELATED"/>
    <property type="match status" value="1"/>
</dbReference>
<feature type="transmembrane region" description="Helical" evidence="7">
    <location>
        <begin position="217"/>
        <end position="237"/>
    </location>
</feature>
<evidence type="ECO:0000256" key="6">
    <source>
        <dbReference type="ARBA" id="ARBA00023136"/>
    </source>
</evidence>
<dbReference type="InterPro" id="IPR015414">
    <property type="entry name" value="TMEM64"/>
</dbReference>
<evidence type="ECO:0000256" key="2">
    <source>
        <dbReference type="ARBA" id="ARBA00008640"/>
    </source>
</evidence>
<feature type="transmembrane region" description="Helical" evidence="7">
    <location>
        <begin position="98"/>
        <end position="119"/>
    </location>
</feature>
<feature type="domain" description="VTT" evidence="9">
    <location>
        <begin position="119"/>
        <end position="237"/>
    </location>
</feature>
<evidence type="ECO:0000256" key="5">
    <source>
        <dbReference type="ARBA" id="ARBA00022989"/>
    </source>
</evidence>
<feature type="transmembrane region" description="Helical" evidence="7">
    <location>
        <begin position="131"/>
        <end position="155"/>
    </location>
</feature>
<evidence type="ECO:0000256" key="1">
    <source>
        <dbReference type="ARBA" id="ARBA00004651"/>
    </source>
</evidence>